<reference evidence="2" key="1">
    <citation type="journal article" date="2019" name="Int. J. Syst. Evol. Microbiol.">
        <title>The Global Catalogue of Microorganisms (GCM) 10K type strain sequencing project: providing services to taxonomists for standard genome sequencing and annotation.</title>
        <authorList>
            <consortium name="The Broad Institute Genomics Platform"/>
            <consortium name="The Broad Institute Genome Sequencing Center for Infectious Disease"/>
            <person name="Wu L."/>
            <person name="Ma J."/>
        </authorList>
    </citation>
    <scope>NUCLEOTIDE SEQUENCE [LARGE SCALE GENOMIC DNA]</scope>
    <source>
        <strain evidence="2">JCM 17316</strain>
    </source>
</reference>
<keyword evidence="2" id="KW-1185">Reference proteome</keyword>
<evidence type="ECO:0000313" key="1">
    <source>
        <dbReference type="EMBL" id="GAA4151648.1"/>
    </source>
</evidence>
<protein>
    <submittedName>
        <fullName evidence="1">Uncharacterized protein</fullName>
    </submittedName>
</protein>
<gene>
    <name evidence="1" type="ORF">GCM10022416_49110</name>
</gene>
<evidence type="ECO:0000313" key="2">
    <source>
        <dbReference type="Proteomes" id="UP001500266"/>
    </source>
</evidence>
<name>A0ABP7ZAH9_9ACTN</name>
<comment type="caution">
    <text evidence="1">The sequence shown here is derived from an EMBL/GenBank/DDBJ whole genome shotgun (WGS) entry which is preliminary data.</text>
</comment>
<organism evidence="1 2">
    <name type="scientific">Actinomadura keratinilytica</name>
    <dbReference type="NCBI Taxonomy" id="547461"/>
    <lineage>
        <taxon>Bacteria</taxon>
        <taxon>Bacillati</taxon>
        <taxon>Actinomycetota</taxon>
        <taxon>Actinomycetes</taxon>
        <taxon>Streptosporangiales</taxon>
        <taxon>Thermomonosporaceae</taxon>
        <taxon>Actinomadura</taxon>
    </lineage>
</organism>
<proteinExistence type="predicted"/>
<accession>A0ABP7ZAH9</accession>
<dbReference type="Proteomes" id="UP001500266">
    <property type="component" value="Unassembled WGS sequence"/>
</dbReference>
<dbReference type="EMBL" id="BAABDO010000095">
    <property type="protein sequence ID" value="GAA4151648.1"/>
    <property type="molecule type" value="Genomic_DNA"/>
</dbReference>
<sequence>MAAGASAVRAALWHRRRVRAGWDGGRPPDSDAAALPTLQRGRTRTNRFGRHPAVATRSATLPLATRPSC</sequence>